<accession>A0ABW2AHQ8</accession>
<evidence type="ECO:0000256" key="5">
    <source>
        <dbReference type="ARBA" id="ARBA00023172"/>
    </source>
</evidence>
<gene>
    <name evidence="6" type="ORF">ACFQDH_13790</name>
</gene>
<dbReference type="EMBL" id="JBHSWH010000001">
    <property type="protein sequence ID" value="MFC6706302.1"/>
    <property type="molecule type" value="Genomic_DNA"/>
</dbReference>
<dbReference type="InterPro" id="IPR001207">
    <property type="entry name" value="Transposase_mutator"/>
</dbReference>
<evidence type="ECO:0000256" key="4">
    <source>
        <dbReference type="ARBA" id="ARBA00023125"/>
    </source>
</evidence>
<comment type="similarity">
    <text evidence="2">Belongs to the transposase mutator family.</text>
</comment>
<reference evidence="7" key="1">
    <citation type="journal article" date="2019" name="Int. J. Syst. Evol. Microbiol.">
        <title>The Global Catalogue of Microorganisms (GCM) 10K type strain sequencing project: providing services to taxonomists for standard genome sequencing and annotation.</title>
        <authorList>
            <consortium name="The Broad Institute Genomics Platform"/>
            <consortium name="The Broad Institute Genome Sequencing Center for Infectious Disease"/>
            <person name="Wu L."/>
            <person name="Ma J."/>
        </authorList>
    </citation>
    <scope>NUCLEOTIDE SEQUENCE [LARGE SCALE GENOMIC DNA]</scope>
    <source>
        <strain evidence="7">CCUG 58127</strain>
    </source>
</reference>
<comment type="function">
    <text evidence="1">Required for the transposition of the insertion element.</text>
</comment>
<dbReference type="Proteomes" id="UP001596298">
    <property type="component" value="Unassembled WGS sequence"/>
</dbReference>
<evidence type="ECO:0000313" key="7">
    <source>
        <dbReference type="Proteomes" id="UP001596298"/>
    </source>
</evidence>
<name>A0ABW2AHQ8_9MICO</name>
<evidence type="ECO:0000256" key="1">
    <source>
        <dbReference type="ARBA" id="ARBA00002190"/>
    </source>
</evidence>
<evidence type="ECO:0000256" key="2">
    <source>
        <dbReference type="ARBA" id="ARBA00010961"/>
    </source>
</evidence>
<keyword evidence="7" id="KW-1185">Reference proteome</keyword>
<comment type="caution">
    <text evidence="6">The sequence shown here is derived from an EMBL/GenBank/DDBJ whole genome shotgun (WGS) entry which is preliminary data.</text>
</comment>
<dbReference type="Pfam" id="PF00872">
    <property type="entry name" value="Transposase_mut"/>
    <property type="match status" value="1"/>
</dbReference>
<keyword evidence="3" id="KW-0815">Transposition</keyword>
<organism evidence="6 7">
    <name type="scientific">Flexivirga alba</name>
    <dbReference type="NCBI Taxonomy" id="702742"/>
    <lineage>
        <taxon>Bacteria</taxon>
        <taxon>Bacillati</taxon>
        <taxon>Actinomycetota</taxon>
        <taxon>Actinomycetes</taxon>
        <taxon>Micrococcales</taxon>
        <taxon>Dermacoccaceae</taxon>
        <taxon>Flexivirga</taxon>
    </lineage>
</organism>
<keyword evidence="4" id="KW-0238">DNA-binding</keyword>
<sequence>MRPDLPELARHLVDSGTDSRIALTCEAGLLTALTQLLQSTLKVEMAHHLGYEKHDLVECGSGGKSSKWTTAKALSTEFGQFTMQVPRIGPIRAARRSSPNNRRRPSGFDDAVILLYGTGMATGGIVQRLEEVHDAMSREVVLAVTEKVTK</sequence>
<evidence type="ECO:0000313" key="6">
    <source>
        <dbReference type="EMBL" id="MFC6706302.1"/>
    </source>
</evidence>
<dbReference type="RefSeq" id="WP_382402228.1">
    <property type="nucleotide sequence ID" value="NZ_JBHSWH010000001.1"/>
</dbReference>
<keyword evidence="5" id="KW-0233">DNA recombination</keyword>
<protein>
    <submittedName>
        <fullName evidence="6">Transposase</fullName>
    </submittedName>
</protein>
<proteinExistence type="inferred from homology"/>
<evidence type="ECO:0000256" key="3">
    <source>
        <dbReference type="ARBA" id="ARBA00022578"/>
    </source>
</evidence>